<dbReference type="Gene3D" id="1.10.150.20">
    <property type="entry name" value="5' to 3' exonuclease, C-terminal subdomain"/>
    <property type="match status" value="2"/>
</dbReference>
<evidence type="ECO:0000256" key="4">
    <source>
        <dbReference type="ARBA" id="ARBA00022723"/>
    </source>
</evidence>
<comment type="catalytic activity">
    <reaction evidence="11 12">
        <text>NAD(+) + (deoxyribonucleotide)n-3'-hydroxyl + 5'-phospho-(deoxyribonucleotide)m = (deoxyribonucleotide)n+m + AMP + beta-nicotinamide D-nucleotide.</text>
        <dbReference type="EC" id="6.5.1.2"/>
    </reaction>
</comment>
<dbReference type="Pfam" id="PF12826">
    <property type="entry name" value="HHH_2"/>
    <property type="match status" value="1"/>
</dbReference>
<reference evidence="14" key="1">
    <citation type="submission" date="2020-10" db="EMBL/GenBank/DDBJ databases">
        <authorList>
            <person name="Gilroy R."/>
        </authorList>
    </citation>
    <scope>NUCLEOTIDE SEQUENCE</scope>
    <source>
        <strain evidence="14">ChiHcec3-6078</strain>
    </source>
</reference>
<feature type="binding site" evidence="12">
    <location>
        <position position="387"/>
    </location>
    <ligand>
        <name>Zn(2+)</name>
        <dbReference type="ChEBI" id="CHEBI:29105"/>
    </ligand>
</feature>
<organism evidence="14 15">
    <name type="scientific">Candidatus Allocopromorpha excrementigallinarum</name>
    <dbReference type="NCBI Taxonomy" id="2840742"/>
    <lineage>
        <taxon>Bacteria</taxon>
        <taxon>Bacillati</taxon>
        <taxon>Bacillota</taxon>
        <taxon>Clostridia</taxon>
        <taxon>Eubacteriales</taxon>
        <taxon>Eubacteriaceae</taxon>
        <taxon>Eubacteriaceae incertae sedis</taxon>
        <taxon>Candidatus Allocopromorpha</taxon>
    </lineage>
</organism>
<evidence type="ECO:0000256" key="9">
    <source>
        <dbReference type="ARBA" id="ARBA00023204"/>
    </source>
</evidence>
<comment type="caution">
    <text evidence="14">The sequence shown here is derived from an EMBL/GenBank/DDBJ whole genome shotgun (WGS) entry which is preliminary data.</text>
</comment>
<dbReference type="NCBIfam" id="NF005932">
    <property type="entry name" value="PRK07956.1"/>
    <property type="match status" value="1"/>
</dbReference>
<dbReference type="PIRSF" id="PIRSF001604">
    <property type="entry name" value="LigA"/>
    <property type="match status" value="1"/>
</dbReference>
<dbReference type="GO" id="GO:0003677">
    <property type="term" value="F:DNA binding"/>
    <property type="evidence" value="ECO:0007669"/>
    <property type="project" value="InterPro"/>
</dbReference>
<dbReference type="SMART" id="SM00532">
    <property type="entry name" value="LIGANc"/>
    <property type="match status" value="1"/>
</dbReference>
<dbReference type="SUPFAM" id="SSF50249">
    <property type="entry name" value="Nucleic acid-binding proteins"/>
    <property type="match status" value="1"/>
</dbReference>
<dbReference type="InterPro" id="IPR036420">
    <property type="entry name" value="BRCT_dom_sf"/>
</dbReference>
<keyword evidence="7 12" id="KW-0460">Magnesium</keyword>
<dbReference type="InterPro" id="IPR010994">
    <property type="entry name" value="RuvA_2-like"/>
</dbReference>
<dbReference type="InterPro" id="IPR041663">
    <property type="entry name" value="DisA/LigA_HHH"/>
</dbReference>
<dbReference type="InterPro" id="IPR012340">
    <property type="entry name" value="NA-bd_OB-fold"/>
</dbReference>
<evidence type="ECO:0000256" key="7">
    <source>
        <dbReference type="ARBA" id="ARBA00022842"/>
    </source>
</evidence>
<proteinExistence type="inferred from homology"/>
<dbReference type="EC" id="6.5.1.2" evidence="12"/>
<protein>
    <recommendedName>
        <fullName evidence="12">DNA ligase</fullName>
        <ecNumber evidence="12">6.5.1.2</ecNumber>
    </recommendedName>
    <alternativeName>
        <fullName evidence="12">Polydeoxyribonucleotide synthase [NAD(+)]</fullName>
    </alternativeName>
</protein>
<dbReference type="SMART" id="SM00278">
    <property type="entry name" value="HhH1"/>
    <property type="match status" value="3"/>
</dbReference>
<keyword evidence="8 12" id="KW-0520">NAD</keyword>
<feature type="binding site" evidence="12">
    <location>
        <position position="409"/>
    </location>
    <ligand>
        <name>Zn(2+)</name>
        <dbReference type="ChEBI" id="CHEBI:29105"/>
    </ligand>
</feature>
<feature type="binding site" evidence="12">
    <location>
        <position position="125"/>
    </location>
    <ligand>
        <name>NAD(+)</name>
        <dbReference type="ChEBI" id="CHEBI:57540"/>
    </ligand>
</feature>
<evidence type="ECO:0000256" key="12">
    <source>
        <dbReference type="HAMAP-Rule" id="MF_01588"/>
    </source>
</evidence>
<dbReference type="EMBL" id="DVMP01000005">
    <property type="protein sequence ID" value="HIU24914.1"/>
    <property type="molecule type" value="Genomic_DNA"/>
</dbReference>
<dbReference type="Gene3D" id="3.40.50.10190">
    <property type="entry name" value="BRCT domain"/>
    <property type="match status" value="1"/>
</dbReference>
<feature type="domain" description="BRCT" evidence="13">
    <location>
        <begin position="569"/>
        <end position="649"/>
    </location>
</feature>
<evidence type="ECO:0000259" key="13">
    <source>
        <dbReference type="PROSITE" id="PS50172"/>
    </source>
</evidence>
<reference evidence="14" key="2">
    <citation type="journal article" date="2021" name="PeerJ">
        <title>Extensive microbial diversity within the chicken gut microbiome revealed by metagenomics and culture.</title>
        <authorList>
            <person name="Gilroy R."/>
            <person name="Ravi A."/>
            <person name="Getino M."/>
            <person name="Pursley I."/>
            <person name="Horton D.L."/>
            <person name="Alikhan N.F."/>
            <person name="Baker D."/>
            <person name="Gharbi K."/>
            <person name="Hall N."/>
            <person name="Watson M."/>
            <person name="Adriaenssens E.M."/>
            <person name="Foster-Nyarko E."/>
            <person name="Jarju S."/>
            <person name="Secka A."/>
            <person name="Antonio M."/>
            <person name="Oren A."/>
            <person name="Chaudhuri R.R."/>
            <person name="La Ragione R."/>
            <person name="Hildebrand F."/>
            <person name="Pallen M.J."/>
        </authorList>
    </citation>
    <scope>NUCLEOTIDE SEQUENCE</scope>
    <source>
        <strain evidence="14">ChiHcec3-6078</strain>
    </source>
</reference>
<dbReference type="SMART" id="SM00292">
    <property type="entry name" value="BRCT"/>
    <property type="match status" value="1"/>
</dbReference>
<evidence type="ECO:0000256" key="10">
    <source>
        <dbReference type="ARBA" id="ARBA00023211"/>
    </source>
</evidence>
<evidence type="ECO:0000256" key="8">
    <source>
        <dbReference type="ARBA" id="ARBA00023027"/>
    </source>
</evidence>
<dbReference type="SUPFAM" id="SSF47781">
    <property type="entry name" value="RuvA domain 2-like"/>
    <property type="match status" value="1"/>
</dbReference>
<dbReference type="InterPro" id="IPR004150">
    <property type="entry name" value="NAD_DNA_ligase_OB"/>
</dbReference>
<dbReference type="Gene3D" id="2.40.50.140">
    <property type="entry name" value="Nucleic acid-binding proteins"/>
    <property type="match status" value="1"/>
</dbReference>
<gene>
    <name evidence="12 14" type="primary">ligA</name>
    <name evidence="14" type="ORF">IAC50_00255</name>
</gene>
<dbReference type="Pfam" id="PF03120">
    <property type="entry name" value="OB_DNA_ligase"/>
    <property type="match status" value="1"/>
</dbReference>
<evidence type="ECO:0000256" key="6">
    <source>
        <dbReference type="ARBA" id="ARBA00022833"/>
    </source>
</evidence>
<dbReference type="SUPFAM" id="SSF52113">
    <property type="entry name" value="BRCT domain"/>
    <property type="match status" value="1"/>
</dbReference>
<keyword evidence="2 12" id="KW-0436">Ligase</keyword>
<name>A0A9D1HYX0_9FIRM</name>
<feature type="binding site" evidence="12">
    <location>
        <position position="295"/>
    </location>
    <ligand>
        <name>NAD(+)</name>
        <dbReference type="ChEBI" id="CHEBI:57540"/>
    </ligand>
</feature>
<dbReference type="GO" id="GO:0006260">
    <property type="term" value="P:DNA replication"/>
    <property type="evidence" value="ECO:0007669"/>
    <property type="project" value="UniProtKB-KW"/>
</dbReference>
<comment type="cofactor">
    <cofactor evidence="12">
        <name>Mg(2+)</name>
        <dbReference type="ChEBI" id="CHEBI:18420"/>
    </cofactor>
    <cofactor evidence="12">
        <name>Mn(2+)</name>
        <dbReference type="ChEBI" id="CHEBI:29035"/>
    </cofactor>
</comment>
<evidence type="ECO:0000313" key="14">
    <source>
        <dbReference type="EMBL" id="HIU24914.1"/>
    </source>
</evidence>
<dbReference type="FunFam" id="1.10.150.20:FF:000007">
    <property type="entry name" value="DNA ligase"/>
    <property type="match status" value="1"/>
</dbReference>
<keyword evidence="9 12" id="KW-0234">DNA repair</keyword>
<dbReference type="InterPro" id="IPR003583">
    <property type="entry name" value="Hlx-hairpin-Hlx_DNA-bd_motif"/>
</dbReference>
<evidence type="ECO:0000256" key="11">
    <source>
        <dbReference type="ARBA" id="ARBA00034005"/>
    </source>
</evidence>
<feature type="binding site" evidence="12">
    <location>
        <position position="159"/>
    </location>
    <ligand>
        <name>NAD(+)</name>
        <dbReference type="ChEBI" id="CHEBI:57540"/>
    </ligand>
</feature>
<dbReference type="CDD" id="cd17748">
    <property type="entry name" value="BRCT_DNA_ligase_like"/>
    <property type="match status" value="1"/>
</dbReference>
<dbReference type="Gene3D" id="3.30.470.30">
    <property type="entry name" value="DNA ligase/mRNA capping enzyme"/>
    <property type="match status" value="1"/>
</dbReference>
<comment type="similarity">
    <text evidence="12">Belongs to the NAD-dependent DNA ligase family. LigA subfamily.</text>
</comment>
<dbReference type="NCBIfam" id="TIGR00575">
    <property type="entry name" value="dnlj"/>
    <property type="match status" value="1"/>
</dbReference>
<keyword evidence="3 12" id="KW-0235">DNA replication</keyword>
<dbReference type="InterPro" id="IPR001357">
    <property type="entry name" value="BRCT_dom"/>
</dbReference>
<dbReference type="Pfam" id="PF00533">
    <property type="entry name" value="BRCT"/>
    <property type="match status" value="1"/>
</dbReference>
<evidence type="ECO:0000256" key="5">
    <source>
        <dbReference type="ARBA" id="ARBA00022763"/>
    </source>
</evidence>
<keyword evidence="5 12" id="KW-0227">DNA damage</keyword>
<dbReference type="PROSITE" id="PS50172">
    <property type="entry name" value="BRCT"/>
    <property type="match status" value="1"/>
</dbReference>
<comment type="caution">
    <text evidence="12">Lacks conserved residue(s) required for the propagation of feature annotation.</text>
</comment>
<feature type="active site" description="N6-AMP-lysine intermediate" evidence="12">
    <location>
        <position position="104"/>
    </location>
</feature>
<evidence type="ECO:0000313" key="15">
    <source>
        <dbReference type="Proteomes" id="UP000824090"/>
    </source>
</evidence>
<evidence type="ECO:0000256" key="1">
    <source>
        <dbReference type="ARBA" id="ARBA00004067"/>
    </source>
</evidence>
<dbReference type="InterPro" id="IPR013840">
    <property type="entry name" value="DNAligase_N"/>
</dbReference>
<dbReference type="SUPFAM" id="SSF56091">
    <property type="entry name" value="DNA ligase/mRNA capping enzyme, catalytic domain"/>
    <property type="match status" value="1"/>
</dbReference>
<dbReference type="GO" id="GO:0006281">
    <property type="term" value="P:DNA repair"/>
    <property type="evidence" value="ECO:0007669"/>
    <property type="project" value="UniProtKB-KW"/>
</dbReference>
<feature type="binding site" evidence="12">
    <location>
        <begin position="80"/>
        <end position="81"/>
    </location>
    <ligand>
        <name>NAD(+)</name>
        <dbReference type="ChEBI" id="CHEBI:57540"/>
    </ligand>
</feature>
<dbReference type="Gene3D" id="1.10.287.610">
    <property type="entry name" value="Helix hairpin bin"/>
    <property type="match status" value="1"/>
</dbReference>
<dbReference type="Proteomes" id="UP000824090">
    <property type="component" value="Unassembled WGS sequence"/>
</dbReference>
<keyword evidence="10 12" id="KW-0464">Manganese</keyword>
<dbReference type="GO" id="GO:0003911">
    <property type="term" value="F:DNA ligase (NAD+) activity"/>
    <property type="evidence" value="ECO:0007669"/>
    <property type="project" value="UniProtKB-UniRule"/>
</dbReference>
<dbReference type="AlphaFoldDB" id="A0A9D1HYX0"/>
<feature type="binding site" evidence="12">
    <location>
        <position position="384"/>
    </location>
    <ligand>
        <name>Zn(2+)</name>
        <dbReference type="ChEBI" id="CHEBI:29105"/>
    </ligand>
</feature>
<accession>A0A9D1HYX0</accession>
<keyword evidence="6 12" id="KW-0862">Zinc</keyword>
<evidence type="ECO:0000256" key="3">
    <source>
        <dbReference type="ARBA" id="ARBA00022705"/>
    </source>
</evidence>
<keyword evidence="4 12" id="KW-0479">Metal-binding</keyword>
<dbReference type="InterPro" id="IPR013839">
    <property type="entry name" value="DNAligase_adenylation"/>
</dbReference>
<dbReference type="HAMAP" id="MF_01588">
    <property type="entry name" value="DNA_ligase_A"/>
    <property type="match status" value="1"/>
</dbReference>
<dbReference type="GO" id="GO:0046872">
    <property type="term" value="F:metal ion binding"/>
    <property type="evidence" value="ECO:0007669"/>
    <property type="project" value="UniProtKB-KW"/>
</dbReference>
<sequence>MDDKRKLMEEKARILNEAARAYYQEDREIMSNLEYDRLYDELEALERETGIVLSSSPTAKVGYQVLSSLPKEPHESPMLSLDKTKDVEELKEWLGDREGLLSWKLDGLTIVLTYMDGKLEKAVTRGDGAVGEVITGNARVFDNVPLAIPFKGKTVVRGEAVIGYEDFLKINETADEGDPIYKNPRNLCSGTVRQLNTRIAAERHVKFFAFALTQGGEEEKYRQDQFKWMRSQGFDTVEYKMVRKETLEEAVADFEKRIESFPLPSDGLVLIFDDIEYGRSLGATSKFPRDSIAFKWKDETKTTHLTEMVWNTSRTGLINPVAVFEPVELEGTTVTRASVHNLSIVKELALGIGDEVVVYKANMIIPQIAENLTRSGTAEPPEKCPVCGSPAEIRNEKGIETVHCPNRRCPARRIKAFTHFVSRNAMNIEGLSQSTLEKFINRGIIKDFADIFRLERWKEEIVSMDGFGEKSYDNLTAAAEKARHTTPSRLLLSLGVPNIGGANARMIGEACGNNWEKMVNMTQEELEAIDGIGEIMAGSYVEFFKDEENRAQIDDLMSILDLEEGGEEKGRQSLAGMTFVITGKTERFENRDSLKAAVEKAGGKVSGSVSGKTDYLINNDITSGSSKNRKARELGVPVINEEEFIKLLQGEGKDA</sequence>
<feature type="binding site" evidence="12">
    <location>
        <position position="404"/>
    </location>
    <ligand>
        <name>Zn(2+)</name>
        <dbReference type="ChEBI" id="CHEBI:29105"/>
    </ligand>
</feature>
<comment type="function">
    <text evidence="1 12">DNA ligase that catalyzes the formation of phosphodiester linkages between 5'-phosphoryl and 3'-hydroxyl groups in double-stranded DNA using NAD as a coenzyme and as the energy source for the reaction. It is essential for DNA replication and repair of damaged DNA.</text>
</comment>
<dbReference type="Pfam" id="PF01653">
    <property type="entry name" value="DNA_ligase_aden"/>
    <property type="match status" value="1"/>
</dbReference>
<evidence type="ECO:0000256" key="2">
    <source>
        <dbReference type="ARBA" id="ARBA00022598"/>
    </source>
</evidence>
<dbReference type="InterPro" id="IPR001679">
    <property type="entry name" value="DNA_ligase"/>
</dbReference>